<comment type="caution">
    <text evidence="1">The sequence shown here is derived from an EMBL/GenBank/DDBJ whole genome shotgun (WGS) entry which is preliminary data.</text>
</comment>
<evidence type="ECO:0000313" key="2">
    <source>
        <dbReference type="Proteomes" id="UP001239167"/>
    </source>
</evidence>
<protein>
    <recommendedName>
        <fullName evidence="3">MarR family transcriptional regulator</fullName>
    </recommendedName>
</protein>
<dbReference type="Proteomes" id="UP001239167">
    <property type="component" value="Unassembled WGS sequence"/>
</dbReference>
<sequence length="29" mass="3528">MKNDLEKTKKFCIDNEREILTMVINIEQM</sequence>
<evidence type="ECO:0008006" key="3">
    <source>
        <dbReference type="Google" id="ProtNLM"/>
    </source>
</evidence>
<reference evidence="1 2" key="1">
    <citation type="submission" date="2023-07" db="EMBL/GenBank/DDBJ databases">
        <title>Genomic Encyclopedia of Type Strains, Phase IV (KMG-IV): sequencing the most valuable type-strain genomes for metagenomic binning, comparative biology and taxonomic classification.</title>
        <authorList>
            <person name="Goeker M."/>
        </authorList>
    </citation>
    <scope>NUCLEOTIDE SEQUENCE [LARGE SCALE GENOMIC DNA]</scope>
    <source>
        <strain evidence="1 2">DSM 16980</strain>
    </source>
</reference>
<accession>A0ABT9Y3X9</accession>
<organism evidence="1 2">
    <name type="scientific">Pectinatus haikarae</name>
    <dbReference type="NCBI Taxonomy" id="349096"/>
    <lineage>
        <taxon>Bacteria</taxon>
        <taxon>Bacillati</taxon>
        <taxon>Bacillota</taxon>
        <taxon>Negativicutes</taxon>
        <taxon>Selenomonadales</taxon>
        <taxon>Selenomonadaceae</taxon>
        <taxon>Pectinatus</taxon>
    </lineage>
</organism>
<evidence type="ECO:0000313" key="1">
    <source>
        <dbReference type="EMBL" id="MDQ0202534.1"/>
    </source>
</evidence>
<name>A0ABT9Y3X9_9FIRM</name>
<proteinExistence type="predicted"/>
<keyword evidence="2" id="KW-1185">Reference proteome</keyword>
<dbReference type="EMBL" id="JAUSUE010000001">
    <property type="protein sequence ID" value="MDQ0202534.1"/>
    <property type="molecule type" value="Genomic_DNA"/>
</dbReference>
<gene>
    <name evidence="1" type="ORF">J2S01_000219</name>
</gene>